<feature type="non-terminal residue" evidence="1">
    <location>
        <position position="1"/>
    </location>
</feature>
<evidence type="ECO:0000313" key="2">
    <source>
        <dbReference type="Proteomes" id="UP000553632"/>
    </source>
</evidence>
<proteinExistence type="predicted"/>
<keyword evidence="2" id="KW-1185">Reference proteome</keyword>
<gene>
    <name evidence="1" type="ORF">FOZ63_019658</name>
</gene>
<comment type="caution">
    <text evidence="1">The sequence shown here is derived from an EMBL/GenBank/DDBJ whole genome shotgun (WGS) entry which is preliminary data.</text>
</comment>
<dbReference type="AlphaFoldDB" id="A0A7J6TE75"/>
<evidence type="ECO:0000313" key="1">
    <source>
        <dbReference type="EMBL" id="KAF4743403.1"/>
    </source>
</evidence>
<feature type="non-terminal residue" evidence="1">
    <location>
        <position position="129"/>
    </location>
</feature>
<dbReference type="EMBL" id="JABANO010011489">
    <property type="protein sequence ID" value="KAF4743403.1"/>
    <property type="molecule type" value="Genomic_DNA"/>
</dbReference>
<protein>
    <submittedName>
        <fullName evidence="1">Uncharacterized protein</fullName>
    </submittedName>
</protein>
<name>A0A7J6TE75_PEROL</name>
<dbReference type="Proteomes" id="UP000553632">
    <property type="component" value="Unassembled WGS sequence"/>
</dbReference>
<sequence length="129" mass="13848">WVVCIGAGFACLGQIVYLIGDGYEIVSAERPSMVDMVIPGDSTLHSITFVYCPPVKPIHGGDVRLISGHDVNAGGMTAMFDEFEVDGEPMSVCTDGESLYYSDFGLERNCLVRLSLSITECVDVLPAPP</sequence>
<organism evidence="1 2">
    <name type="scientific">Perkinsus olseni</name>
    <name type="common">Perkinsus atlanticus</name>
    <dbReference type="NCBI Taxonomy" id="32597"/>
    <lineage>
        <taxon>Eukaryota</taxon>
        <taxon>Sar</taxon>
        <taxon>Alveolata</taxon>
        <taxon>Perkinsozoa</taxon>
        <taxon>Perkinsea</taxon>
        <taxon>Perkinsida</taxon>
        <taxon>Perkinsidae</taxon>
        <taxon>Perkinsus</taxon>
    </lineage>
</organism>
<accession>A0A7J6TE75</accession>
<reference evidence="1 2" key="1">
    <citation type="submission" date="2020-04" db="EMBL/GenBank/DDBJ databases">
        <title>Perkinsus olseni comparative genomics.</title>
        <authorList>
            <person name="Bogema D.R."/>
        </authorList>
    </citation>
    <scope>NUCLEOTIDE SEQUENCE [LARGE SCALE GENOMIC DNA]</scope>
    <source>
        <strain evidence="1 2">ATCC PRA-207</strain>
    </source>
</reference>